<protein>
    <submittedName>
        <fullName evidence="1">Uncharacterized protein</fullName>
    </submittedName>
</protein>
<dbReference type="Gene3D" id="3.90.550.10">
    <property type="entry name" value="Spore Coat Polysaccharide Biosynthesis Protein SpsA, Chain A"/>
    <property type="match status" value="1"/>
</dbReference>
<accession>A0A0F9IW03</accession>
<dbReference type="InterPro" id="IPR029044">
    <property type="entry name" value="Nucleotide-diphossugar_trans"/>
</dbReference>
<evidence type="ECO:0000313" key="1">
    <source>
        <dbReference type="EMBL" id="KKL97900.1"/>
    </source>
</evidence>
<comment type="caution">
    <text evidence="1">The sequence shown here is derived from an EMBL/GenBank/DDBJ whole genome shotgun (WGS) entry which is preliminary data.</text>
</comment>
<dbReference type="EMBL" id="LAZR01018053">
    <property type="protein sequence ID" value="KKL97900.1"/>
    <property type="molecule type" value="Genomic_DNA"/>
</dbReference>
<feature type="non-terminal residue" evidence="1">
    <location>
        <position position="1"/>
    </location>
</feature>
<sequence length="60" mass="7156">FDESLPDKEEYELLLRLSEVGLIYHIPEALHNCSHKTKLSSPQHENRIREMTIKRRLQNV</sequence>
<proteinExistence type="predicted"/>
<name>A0A0F9IW03_9ZZZZ</name>
<organism evidence="1">
    <name type="scientific">marine sediment metagenome</name>
    <dbReference type="NCBI Taxonomy" id="412755"/>
    <lineage>
        <taxon>unclassified sequences</taxon>
        <taxon>metagenomes</taxon>
        <taxon>ecological metagenomes</taxon>
    </lineage>
</organism>
<reference evidence="1" key="1">
    <citation type="journal article" date="2015" name="Nature">
        <title>Complex archaea that bridge the gap between prokaryotes and eukaryotes.</title>
        <authorList>
            <person name="Spang A."/>
            <person name="Saw J.H."/>
            <person name="Jorgensen S.L."/>
            <person name="Zaremba-Niedzwiedzka K."/>
            <person name="Martijn J."/>
            <person name="Lind A.E."/>
            <person name="van Eijk R."/>
            <person name="Schleper C."/>
            <person name="Guy L."/>
            <person name="Ettema T.J."/>
        </authorList>
    </citation>
    <scope>NUCLEOTIDE SEQUENCE</scope>
</reference>
<dbReference type="AlphaFoldDB" id="A0A0F9IW03"/>
<gene>
    <name evidence="1" type="ORF">LCGC14_1829760</name>
</gene>